<evidence type="ECO:0000259" key="8">
    <source>
        <dbReference type="Pfam" id="PF02687"/>
    </source>
</evidence>
<evidence type="ECO:0000256" key="2">
    <source>
        <dbReference type="ARBA" id="ARBA00005236"/>
    </source>
</evidence>
<evidence type="ECO:0000256" key="3">
    <source>
        <dbReference type="ARBA" id="ARBA00022475"/>
    </source>
</evidence>
<proteinExistence type="inferred from homology"/>
<dbReference type="PANTHER" id="PTHR30489">
    <property type="entry name" value="LIPOPROTEIN-RELEASING SYSTEM TRANSMEMBRANE PROTEIN LOLE"/>
    <property type="match status" value="1"/>
</dbReference>
<dbReference type="GO" id="GO:0044874">
    <property type="term" value="P:lipoprotein localization to outer membrane"/>
    <property type="evidence" value="ECO:0007669"/>
    <property type="project" value="TreeGrafter"/>
</dbReference>
<keyword evidence="4 7" id="KW-0812">Transmembrane</keyword>
<evidence type="ECO:0000313" key="10">
    <source>
        <dbReference type="EMBL" id="RYM34075.1"/>
    </source>
</evidence>
<gene>
    <name evidence="10" type="ORF">ERX46_08930</name>
</gene>
<feature type="transmembrane region" description="Helical" evidence="7">
    <location>
        <begin position="276"/>
        <end position="302"/>
    </location>
</feature>
<keyword evidence="6 7" id="KW-0472">Membrane</keyword>
<sequence length="403" mass="45349">MNVARFIARRYFKAKKSRNVINLITMISVVGIAISTAALVILLSAFNGIEQMVIKLYSDFDPSISIRSAKAKTFNQGFIDLEKIKAVEGVQNTSRAIEEVIILKHEDKWVHAEMVGVDTSFLTMSKMKDHLVDGIPTLYINNKPQAIFGAYLLDKLGGYIPMSDHIQEQITFNVPLREAKLRPGKNPLNVRVVSVSSRMNFNREVNAEKAVIPYELANELLEYGEDITAMYVDVNDDYNLNSVKKEIQNVVGDDFEVKTNFEKNELIFKTSQSERLIVYFILVFIFILASFNLIASIAMLFVEKKSDITTLYGLGATKSTIFNIFFFEGLMIVGRGIVFGLIIGYFVTFSQIYLGLVAMPSAPGESFPMVTTWSDAFMIISSVTVLGLIVSYFPTKVLIRRHE</sequence>
<dbReference type="OrthoDB" id="1522724at2"/>
<reference evidence="10 11" key="1">
    <citation type="submission" date="2019-02" db="EMBL/GenBank/DDBJ databases">
        <title>Genome sequence of the sea-ice species Brumimicrobium glaciale.</title>
        <authorList>
            <person name="Bowman J.P."/>
        </authorList>
    </citation>
    <scope>NUCLEOTIDE SEQUENCE [LARGE SCALE GENOMIC DNA]</scope>
    <source>
        <strain evidence="10 11">IC156</strain>
    </source>
</reference>
<accession>A0A4Q4KLC1</accession>
<name>A0A4Q4KLC1_9FLAO</name>
<keyword evidence="11" id="KW-1185">Reference proteome</keyword>
<dbReference type="Pfam" id="PF02687">
    <property type="entry name" value="FtsX"/>
    <property type="match status" value="1"/>
</dbReference>
<feature type="domain" description="MacB-like periplasmic core" evidence="9">
    <location>
        <begin position="25"/>
        <end position="249"/>
    </location>
</feature>
<protein>
    <submittedName>
        <fullName evidence="10">ABC transporter permease</fullName>
    </submittedName>
</protein>
<dbReference type="PANTHER" id="PTHR30489:SF0">
    <property type="entry name" value="LIPOPROTEIN-RELEASING SYSTEM TRANSMEMBRANE PROTEIN LOLE"/>
    <property type="match status" value="1"/>
</dbReference>
<comment type="caution">
    <text evidence="10">The sequence shown here is derived from an EMBL/GenBank/DDBJ whole genome shotgun (WGS) entry which is preliminary data.</text>
</comment>
<evidence type="ECO:0000313" key="11">
    <source>
        <dbReference type="Proteomes" id="UP000293952"/>
    </source>
</evidence>
<comment type="subcellular location">
    <subcellularLocation>
        <location evidence="1">Cell membrane</location>
        <topology evidence="1">Multi-pass membrane protein</topology>
    </subcellularLocation>
</comment>
<organism evidence="10 11">
    <name type="scientific">Brumimicrobium glaciale</name>
    <dbReference type="NCBI Taxonomy" id="200475"/>
    <lineage>
        <taxon>Bacteria</taxon>
        <taxon>Pseudomonadati</taxon>
        <taxon>Bacteroidota</taxon>
        <taxon>Flavobacteriia</taxon>
        <taxon>Flavobacteriales</taxon>
        <taxon>Crocinitomicaceae</taxon>
        <taxon>Brumimicrobium</taxon>
    </lineage>
</organism>
<dbReference type="GO" id="GO:0098797">
    <property type="term" value="C:plasma membrane protein complex"/>
    <property type="evidence" value="ECO:0007669"/>
    <property type="project" value="TreeGrafter"/>
</dbReference>
<feature type="domain" description="ABC3 transporter permease C-terminal" evidence="8">
    <location>
        <begin position="280"/>
        <end position="400"/>
    </location>
</feature>
<evidence type="ECO:0000256" key="1">
    <source>
        <dbReference type="ARBA" id="ARBA00004651"/>
    </source>
</evidence>
<dbReference type="InterPro" id="IPR025857">
    <property type="entry name" value="MacB_PCD"/>
</dbReference>
<dbReference type="InterPro" id="IPR003838">
    <property type="entry name" value="ABC3_permease_C"/>
</dbReference>
<evidence type="ECO:0000256" key="5">
    <source>
        <dbReference type="ARBA" id="ARBA00022989"/>
    </source>
</evidence>
<comment type="similarity">
    <text evidence="2">Belongs to the ABC-4 integral membrane protein family. LolC/E subfamily.</text>
</comment>
<keyword evidence="3" id="KW-1003">Cell membrane</keyword>
<dbReference type="EMBL" id="SETE01000003">
    <property type="protein sequence ID" value="RYM34075.1"/>
    <property type="molecule type" value="Genomic_DNA"/>
</dbReference>
<dbReference type="InterPro" id="IPR051447">
    <property type="entry name" value="Lipoprotein-release_system"/>
</dbReference>
<feature type="transmembrane region" description="Helical" evidence="7">
    <location>
        <begin position="323"/>
        <end position="356"/>
    </location>
</feature>
<keyword evidence="5 7" id="KW-1133">Transmembrane helix</keyword>
<evidence type="ECO:0000256" key="4">
    <source>
        <dbReference type="ARBA" id="ARBA00022692"/>
    </source>
</evidence>
<evidence type="ECO:0000256" key="6">
    <source>
        <dbReference type="ARBA" id="ARBA00023136"/>
    </source>
</evidence>
<feature type="transmembrane region" description="Helical" evidence="7">
    <location>
        <begin position="376"/>
        <end position="393"/>
    </location>
</feature>
<evidence type="ECO:0000256" key="7">
    <source>
        <dbReference type="SAM" id="Phobius"/>
    </source>
</evidence>
<dbReference type="Proteomes" id="UP000293952">
    <property type="component" value="Unassembled WGS sequence"/>
</dbReference>
<dbReference type="AlphaFoldDB" id="A0A4Q4KLC1"/>
<feature type="transmembrane region" description="Helical" evidence="7">
    <location>
        <begin position="20"/>
        <end position="46"/>
    </location>
</feature>
<evidence type="ECO:0000259" key="9">
    <source>
        <dbReference type="Pfam" id="PF12704"/>
    </source>
</evidence>
<dbReference type="Pfam" id="PF12704">
    <property type="entry name" value="MacB_PCD"/>
    <property type="match status" value="1"/>
</dbReference>